<organism evidence="2 3">
    <name type="scientific">Portunus trituberculatus</name>
    <name type="common">Swimming crab</name>
    <name type="synonym">Neptunus trituberculatus</name>
    <dbReference type="NCBI Taxonomy" id="210409"/>
    <lineage>
        <taxon>Eukaryota</taxon>
        <taxon>Metazoa</taxon>
        <taxon>Ecdysozoa</taxon>
        <taxon>Arthropoda</taxon>
        <taxon>Crustacea</taxon>
        <taxon>Multicrustacea</taxon>
        <taxon>Malacostraca</taxon>
        <taxon>Eumalacostraca</taxon>
        <taxon>Eucarida</taxon>
        <taxon>Decapoda</taxon>
        <taxon>Pleocyemata</taxon>
        <taxon>Brachyura</taxon>
        <taxon>Eubrachyura</taxon>
        <taxon>Portunoidea</taxon>
        <taxon>Portunidae</taxon>
        <taxon>Portuninae</taxon>
        <taxon>Portunus</taxon>
    </lineage>
</organism>
<accession>A0A5B7CFP9</accession>
<reference evidence="2 3" key="1">
    <citation type="submission" date="2019-05" db="EMBL/GenBank/DDBJ databases">
        <title>Another draft genome of Portunus trituberculatus and its Hox gene families provides insights of decapod evolution.</title>
        <authorList>
            <person name="Jeong J.-H."/>
            <person name="Song I."/>
            <person name="Kim S."/>
            <person name="Choi T."/>
            <person name="Kim D."/>
            <person name="Ryu S."/>
            <person name="Kim W."/>
        </authorList>
    </citation>
    <scope>NUCLEOTIDE SEQUENCE [LARGE SCALE GENOMIC DNA]</scope>
    <source>
        <tissue evidence="2">Muscle</tissue>
    </source>
</reference>
<keyword evidence="3" id="KW-1185">Reference proteome</keyword>
<feature type="compositionally biased region" description="Low complexity" evidence="1">
    <location>
        <begin position="87"/>
        <end position="103"/>
    </location>
</feature>
<feature type="region of interest" description="Disordered" evidence="1">
    <location>
        <begin position="58"/>
        <end position="137"/>
    </location>
</feature>
<comment type="caution">
    <text evidence="2">The sequence shown here is derived from an EMBL/GenBank/DDBJ whole genome shotgun (WGS) entry which is preliminary data.</text>
</comment>
<evidence type="ECO:0000256" key="1">
    <source>
        <dbReference type="SAM" id="MobiDB-lite"/>
    </source>
</evidence>
<feature type="region of interest" description="Disordered" evidence="1">
    <location>
        <begin position="1"/>
        <end position="28"/>
    </location>
</feature>
<name>A0A5B7CFP9_PORTR</name>
<sequence length="137" mass="14718">MIGSYSVVPQTLPPPRNILPPPQPQHRSVSWYPVQLPLDCRSPFLLYLRRKEVPALASPLSLPPTSSLQSSLPPPAPLPLPLPATLPPQAFRAPTAPSTSSPALPLPRPPPLAAPERRHEPNNSRPSNVAPGTGRVQ</sequence>
<dbReference type="AlphaFoldDB" id="A0A5B7CFP9"/>
<dbReference type="Proteomes" id="UP000324222">
    <property type="component" value="Unassembled WGS sequence"/>
</dbReference>
<feature type="compositionally biased region" description="Pro residues" evidence="1">
    <location>
        <begin position="11"/>
        <end position="24"/>
    </location>
</feature>
<evidence type="ECO:0000313" key="3">
    <source>
        <dbReference type="Proteomes" id="UP000324222"/>
    </source>
</evidence>
<feature type="compositionally biased region" description="Pro residues" evidence="1">
    <location>
        <begin position="104"/>
        <end position="113"/>
    </location>
</feature>
<proteinExistence type="predicted"/>
<gene>
    <name evidence="2" type="ORF">E2C01_001039</name>
</gene>
<evidence type="ECO:0000313" key="2">
    <source>
        <dbReference type="EMBL" id="MPC08452.1"/>
    </source>
</evidence>
<feature type="compositionally biased region" description="Low complexity" evidence="1">
    <location>
        <begin position="58"/>
        <end position="71"/>
    </location>
</feature>
<dbReference type="EMBL" id="VSRR010000031">
    <property type="protein sequence ID" value="MPC08452.1"/>
    <property type="molecule type" value="Genomic_DNA"/>
</dbReference>
<feature type="compositionally biased region" description="Pro residues" evidence="1">
    <location>
        <begin position="72"/>
        <end position="86"/>
    </location>
</feature>
<protein>
    <submittedName>
        <fullName evidence="2">Uncharacterized protein</fullName>
    </submittedName>
</protein>